<dbReference type="InterPro" id="IPR029479">
    <property type="entry name" value="Nitroreductase"/>
</dbReference>
<keyword evidence="2 5" id="KW-0285">Flavoprotein</keyword>
<protein>
    <submittedName>
        <fullName evidence="7">FMN reductase (NADPH)</fullName>
        <ecNumber evidence="7">1.5.1.38</ecNumber>
    </submittedName>
</protein>
<evidence type="ECO:0000256" key="4">
    <source>
        <dbReference type="ARBA" id="ARBA00023002"/>
    </source>
</evidence>
<dbReference type="NCBIfam" id="NF008033">
    <property type="entry name" value="PRK10765.1"/>
    <property type="match status" value="1"/>
</dbReference>
<evidence type="ECO:0000256" key="1">
    <source>
        <dbReference type="ARBA" id="ARBA00008366"/>
    </source>
</evidence>
<proteinExistence type="inferred from homology"/>
<reference evidence="7 8" key="1">
    <citation type="submission" date="2023-07" db="EMBL/GenBank/DDBJ databases">
        <title>Genomic Encyclopedia of Type Strains, Phase IV (KMG-IV): sequencing the most valuable type-strain genomes for metagenomic binning, comparative biology and taxonomic classification.</title>
        <authorList>
            <person name="Goeker M."/>
        </authorList>
    </citation>
    <scope>NUCLEOTIDE SEQUENCE [LARGE SCALE GENOMIC DNA]</scope>
    <source>
        <strain evidence="7 8">DSM 17740</strain>
    </source>
</reference>
<keyword evidence="4 5" id="KW-0560">Oxidoreductase</keyword>
<organism evidence="7 8">
    <name type="scientific">Caldalkalibacillus uzonensis</name>
    <dbReference type="NCBI Taxonomy" id="353224"/>
    <lineage>
        <taxon>Bacteria</taxon>
        <taxon>Bacillati</taxon>
        <taxon>Bacillota</taxon>
        <taxon>Bacilli</taxon>
        <taxon>Bacillales</taxon>
        <taxon>Bacillaceae</taxon>
        <taxon>Caldalkalibacillus</taxon>
    </lineage>
</organism>
<dbReference type="SUPFAM" id="SSF55469">
    <property type="entry name" value="FMN-dependent nitroreductase-like"/>
    <property type="match status" value="1"/>
</dbReference>
<dbReference type="Pfam" id="PF00881">
    <property type="entry name" value="Nitroreductase"/>
    <property type="match status" value="1"/>
</dbReference>
<dbReference type="InterPro" id="IPR000415">
    <property type="entry name" value="Nitroreductase-like"/>
</dbReference>
<dbReference type="PANTHER" id="PTHR43425">
    <property type="entry name" value="OXYGEN-INSENSITIVE NADPH NITROREDUCTASE"/>
    <property type="match status" value="1"/>
</dbReference>
<keyword evidence="8" id="KW-1185">Reference proteome</keyword>
<evidence type="ECO:0000256" key="2">
    <source>
        <dbReference type="ARBA" id="ARBA00022630"/>
    </source>
</evidence>
<feature type="domain" description="Nitroreductase" evidence="6">
    <location>
        <begin position="16"/>
        <end position="172"/>
    </location>
</feature>
<evidence type="ECO:0000259" key="6">
    <source>
        <dbReference type="Pfam" id="PF00881"/>
    </source>
</evidence>
<gene>
    <name evidence="7" type="ORF">J2S00_003156</name>
</gene>
<evidence type="ECO:0000256" key="3">
    <source>
        <dbReference type="ARBA" id="ARBA00022643"/>
    </source>
</evidence>
<comment type="similarity">
    <text evidence="1 5">Belongs to the flavin oxidoreductase frp family.</text>
</comment>
<sequence>MTNIPNQAKQVVQLLQGHRSIRKFTTDQIPSETIERIIHCAQMASTSSHVQAYSIIGVTDQDLKRKLAEYAGNQTYVETCAHFLVFCADLYRLNYVTKSKGVDVTETLETTEKFIVATVDAALAAQNAAVAAEAHGLGVVYIGGIRNNPDKVAQLLQLPEKVYPVFGMCLGYPAQDPEQKPRLPQSCVYFENGYPDIHTVAEDLKQYDQEVKQYYIQRTKGKRQDTWSDMMVKTLSTPSRTHMKSFLEKRGFPLK</sequence>
<dbReference type="GO" id="GO:0052873">
    <property type="term" value="F:FMN reductase (NADPH) activity"/>
    <property type="evidence" value="ECO:0007669"/>
    <property type="project" value="UniProtKB-EC"/>
</dbReference>
<keyword evidence="3 5" id="KW-0288">FMN</keyword>
<dbReference type="EC" id="1.5.1.38" evidence="7"/>
<dbReference type="InterPro" id="IPR016446">
    <property type="entry name" value="Flavin_OxRdtase_Frp"/>
</dbReference>
<keyword evidence="5" id="KW-0521">NADP</keyword>
<dbReference type="CDD" id="cd02146">
    <property type="entry name" value="NfsA-like"/>
    <property type="match status" value="1"/>
</dbReference>
<dbReference type="EMBL" id="JAUSUQ010000013">
    <property type="protein sequence ID" value="MDQ0340347.1"/>
    <property type="molecule type" value="Genomic_DNA"/>
</dbReference>
<dbReference type="Proteomes" id="UP001232445">
    <property type="component" value="Unassembled WGS sequence"/>
</dbReference>
<evidence type="ECO:0000256" key="5">
    <source>
        <dbReference type="PIRNR" id="PIRNR005426"/>
    </source>
</evidence>
<dbReference type="RefSeq" id="WP_307341809.1">
    <property type="nucleotide sequence ID" value="NZ_JAUSUQ010000013.1"/>
</dbReference>
<comment type="caution">
    <text evidence="7">The sequence shown here is derived from an EMBL/GenBank/DDBJ whole genome shotgun (WGS) entry which is preliminary data.</text>
</comment>
<evidence type="ECO:0000313" key="8">
    <source>
        <dbReference type="Proteomes" id="UP001232445"/>
    </source>
</evidence>
<dbReference type="Gene3D" id="3.40.109.10">
    <property type="entry name" value="NADH Oxidase"/>
    <property type="match status" value="1"/>
</dbReference>
<dbReference type="PANTHER" id="PTHR43425:SF3">
    <property type="entry name" value="NADPH-DEPENDENT OXIDOREDUCTASE"/>
    <property type="match status" value="1"/>
</dbReference>
<evidence type="ECO:0000313" key="7">
    <source>
        <dbReference type="EMBL" id="MDQ0340347.1"/>
    </source>
</evidence>
<accession>A0ABU0CW30</accession>
<dbReference type="PIRSF" id="PIRSF005426">
    <property type="entry name" value="Frp"/>
    <property type="match status" value="1"/>
</dbReference>
<name>A0ABU0CW30_9BACI</name>